<keyword evidence="7" id="KW-0239">DNA-directed DNA polymerase</keyword>
<dbReference type="InterPro" id="IPR024826">
    <property type="entry name" value="DNA_pol_delta/II_ssu"/>
</dbReference>
<keyword evidence="8" id="KW-0539">Nucleus</keyword>
<feature type="domain" description="DNA polymerase delta subunit OB-fold" evidence="12">
    <location>
        <begin position="49"/>
        <end position="186"/>
    </location>
</feature>
<comment type="subcellular location">
    <subcellularLocation>
        <location evidence="1">Nucleus</location>
    </subcellularLocation>
</comment>
<dbReference type="Gene3D" id="2.40.50.430">
    <property type="match status" value="1"/>
</dbReference>
<evidence type="ECO:0000259" key="12">
    <source>
        <dbReference type="Pfam" id="PF18018"/>
    </source>
</evidence>
<reference evidence="14" key="5">
    <citation type="submission" date="2015-06" db="UniProtKB">
        <authorList>
            <consortium name="EnsemblFungi"/>
        </authorList>
    </citation>
    <scope>IDENTIFICATION</scope>
    <source>
        <strain evidence="14">ATCC 64411</strain>
    </source>
</reference>
<dbReference type="EMBL" id="ADBL01000915">
    <property type="status" value="NOT_ANNOTATED_CDS"/>
    <property type="molecule type" value="Genomic_DNA"/>
</dbReference>
<evidence type="ECO:0000256" key="6">
    <source>
        <dbReference type="ARBA" id="ARBA00022705"/>
    </source>
</evidence>
<feature type="compositionally biased region" description="Acidic residues" evidence="10">
    <location>
        <begin position="299"/>
        <end position="310"/>
    </location>
</feature>
<organism evidence="14 15">
    <name type="scientific">Magnaporthiopsis poae (strain ATCC 64411 / 73-15)</name>
    <name type="common">Kentucky bluegrass fungus</name>
    <name type="synonym">Magnaporthe poae</name>
    <dbReference type="NCBI Taxonomy" id="644358"/>
    <lineage>
        <taxon>Eukaryota</taxon>
        <taxon>Fungi</taxon>
        <taxon>Dikarya</taxon>
        <taxon>Ascomycota</taxon>
        <taxon>Pezizomycotina</taxon>
        <taxon>Sordariomycetes</taxon>
        <taxon>Sordariomycetidae</taxon>
        <taxon>Magnaporthales</taxon>
        <taxon>Magnaporthaceae</taxon>
        <taxon>Magnaporthiopsis</taxon>
    </lineage>
</organism>
<dbReference type="Proteomes" id="UP000011715">
    <property type="component" value="Unassembled WGS sequence"/>
</dbReference>
<feature type="region of interest" description="Disordered" evidence="10">
    <location>
        <begin position="194"/>
        <end position="235"/>
    </location>
</feature>
<evidence type="ECO:0000256" key="4">
    <source>
        <dbReference type="ARBA" id="ARBA00022679"/>
    </source>
</evidence>
<dbReference type="VEuPathDB" id="FungiDB:MAPG_03878"/>
<feature type="region of interest" description="Disordered" evidence="10">
    <location>
        <begin position="290"/>
        <end position="336"/>
    </location>
</feature>
<dbReference type="OMA" id="HCILIGT"/>
<reference evidence="13" key="2">
    <citation type="submission" date="2010-05" db="EMBL/GenBank/DDBJ databases">
        <title>The Genome Sequence of Magnaporthe poae strain ATCC 64411.</title>
        <authorList>
            <consortium name="The Broad Institute Genome Sequencing Platform"/>
            <consortium name="Broad Institute Genome Sequencing Center for Infectious Disease"/>
            <person name="Ma L.-J."/>
            <person name="Dead R."/>
            <person name="Young S."/>
            <person name="Zeng Q."/>
            <person name="Koehrsen M."/>
            <person name="Alvarado L."/>
            <person name="Berlin A."/>
            <person name="Chapman S.B."/>
            <person name="Chen Z."/>
            <person name="Freedman E."/>
            <person name="Gellesch M."/>
            <person name="Goldberg J."/>
            <person name="Griggs A."/>
            <person name="Gujja S."/>
            <person name="Heilman E.R."/>
            <person name="Heiman D."/>
            <person name="Hepburn T."/>
            <person name="Howarth C."/>
            <person name="Jen D."/>
            <person name="Larson L."/>
            <person name="Mehta T."/>
            <person name="Neiman D."/>
            <person name="Pearson M."/>
            <person name="Roberts A."/>
            <person name="Saif S."/>
            <person name="Shea T."/>
            <person name="Shenoy N."/>
            <person name="Sisk P."/>
            <person name="Stolte C."/>
            <person name="Sykes S."/>
            <person name="Walk T."/>
            <person name="White J."/>
            <person name="Yandava C."/>
            <person name="Haas B."/>
            <person name="Nusbaum C."/>
            <person name="Birren B."/>
        </authorList>
    </citation>
    <scope>NUCLEOTIDE SEQUENCE</scope>
    <source>
        <strain evidence="13">ATCC 64411</strain>
    </source>
</reference>
<reference evidence="15" key="1">
    <citation type="submission" date="2010-05" db="EMBL/GenBank/DDBJ databases">
        <title>The genome sequence of Magnaporthe poae strain ATCC 64411.</title>
        <authorList>
            <person name="Ma L.-J."/>
            <person name="Dead R."/>
            <person name="Young S."/>
            <person name="Zeng Q."/>
            <person name="Koehrsen M."/>
            <person name="Alvarado L."/>
            <person name="Berlin A."/>
            <person name="Chapman S.B."/>
            <person name="Chen Z."/>
            <person name="Freedman E."/>
            <person name="Gellesch M."/>
            <person name="Goldberg J."/>
            <person name="Griggs A."/>
            <person name="Gujja S."/>
            <person name="Heilman E.R."/>
            <person name="Heiman D."/>
            <person name="Hepburn T."/>
            <person name="Howarth C."/>
            <person name="Jen D."/>
            <person name="Larson L."/>
            <person name="Mehta T."/>
            <person name="Neiman D."/>
            <person name="Pearson M."/>
            <person name="Roberts A."/>
            <person name="Saif S."/>
            <person name="Shea T."/>
            <person name="Shenoy N."/>
            <person name="Sisk P."/>
            <person name="Stolte C."/>
            <person name="Sykes S."/>
            <person name="Walk T."/>
            <person name="White J."/>
            <person name="Yandava C."/>
            <person name="Haas B."/>
            <person name="Nusbaum C."/>
            <person name="Birren B."/>
        </authorList>
    </citation>
    <scope>NUCLEOTIDE SEQUENCE [LARGE SCALE GENOMIC DNA]</scope>
    <source>
        <strain evidence="15">ATCC 64411 / 73-15</strain>
    </source>
</reference>
<dbReference type="GO" id="GO:0003677">
    <property type="term" value="F:DNA binding"/>
    <property type="evidence" value="ECO:0007669"/>
    <property type="project" value="InterPro"/>
</dbReference>
<evidence type="ECO:0000256" key="3">
    <source>
        <dbReference type="ARBA" id="ARBA00012417"/>
    </source>
</evidence>
<evidence type="ECO:0000313" key="15">
    <source>
        <dbReference type="Proteomes" id="UP000011715"/>
    </source>
</evidence>
<dbReference type="AlphaFoldDB" id="A0A0C4DV77"/>
<comment type="catalytic activity">
    <reaction evidence="9">
        <text>DNA(n) + a 2'-deoxyribonucleoside 5'-triphosphate = DNA(n+1) + diphosphate</text>
        <dbReference type="Rhea" id="RHEA:22508"/>
        <dbReference type="Rhea" id="RHEA-COMP:17339"/>
        <dbReference type="Rhea" id="RHEA-COMP:17340"/>
        <dbReference type="ChEBI" id="CHEBI:33019"/>
        <dbReference type="ChEBI" id="CHEBI:61560"/>
        <dbReference type="ChEBI" id="CHEBI:173112"/>
        <dbReference type="EC" id="2.7.7.7"/>
    </reaction>
</comment>
<accession>A0A0C4DV77</accession>
<name>A0A0C4DV77_MAGP6</name>
<reference evidence="14" key="4">
    <citation type="journal article" date="2015" name="G3 (Bethesda)">
        <title>Genome sequences of three phytopathogenic species of the Magnaporthaceae family of fungi.</title>
        <authorList>
            <person name="Okagaki L.H."/>
            <person name="Nunes C.C."/>
            <person name="Sailsbery J."/>
            <person name="Clay B."/>
            <person name="Brown D."/>
            <person name="John T."/>
            <person name="Oh Y."/>
            <person name="Young N."/>
            <person name="Fitzgerald M."/>
            <person name="Haas B.J."/>
            <person name="Zeng Q."/>
            <person name="Young S."/>
            <person name="Adiconis X."/>
            <person name="Fan L."/>
            <person name="Levin J.Z."/>
            <person name="Mitchell T.K."/>
            <person name="Okubara P.A."/>
            <person name="Farman M.L."/>
            <person name="Kohn L.M."/>
            <person name="Birren B."/>
            <person name="Ma L.-J."/>
            <person name="Dean R.A."/>
        </authorList>
    </citation>
    <scope>NUCLEOTIDE SEQUENCE</scope>
    <source>
        <strain evidence="14">ATCC 64411 / 73-15</strain>
    </source>
</reference>
<dbReference type="eggNOG" id="KOG2732">
    <property type="taxonomic scope" value="Eukaryota"/>
</dbReference>
<evidence type="ECO:0000256" key="9">
    <source>
        <dbReference type="ARBA" id="ARBA00049244"/>
    </source>
</evidence>
<proteinExistence type="inferred from homology"/>
<evidence type="ECO:0000259" key="11">
    <source>
        <dbReference type="Pfam" id="PF04042"/>
    </source>
</evidence>
<keyword evidence="4" id="KW-0808">Transferase</keyword>
<keyword evidence="15" id="KW-1185">Reference proteome</keyword>
<dbReference type="FunFam" id="2.40.50.430:FF:000002">
    <property type="entry name" value="DNA polymerase delta subunit"/>
    <property type="match status" value="1"/>
</dbReference>
<keyword evidence="5" id="KW-0548">Nucleotidyltransferase</keyword>
<protein>
    <recommendedName>
        <fullName evidence="3">DNA-directed DNA polymerase</fullName>
        <ecNumber evidence="3">2.7.7.7</ecNumber>
    </recommendedName>
</protein>
<dbReference type="EnsemblFungi" id="MAPG_03878T0">
    <property type="protein sequence ID" value="MAPG_03878T0"/>
    <property type="gene ID" value="MAPG_03878"/>
</dbReference>
<dbReference type="PANTHER" id="PTHR10416:SF0">
    <property type="entry name" value="DNA POLYMERASE DELTA SUBUNIT 2"/>
    <property type="match status" value="1"/>
</dbReference>
<dbReference type="GO" id="GO:0043625">
    <property type="term" value="C:delta DNA polymerase complex"/>
    <property type="evidence" value="ECO:0007669"/>
    <property type="project" value="TreeGrafter"/>
</dbReference>
<evidence type="ECO:0000256" key="7">
    <source>
        <dbReference type="ARBA" id="ARBA00022932"/>
    </source>
</evidence>
<dbReference type="Gene3D" id="3.60.21.50">
    <property type="match status" value="1"/>
</dbReference>
<dbReference type="OrthoDB" id="3763at2759"/>
<dbReference type="GO" id="GO:0006281">
    <property type="term" value="P:DNA repair"/>
    <property type="evidence" value="ECO:0007669"/>
    <property type="project" value="UniProtKB-ARBA"/>
</dbReference>
<sequence length="530" mass="57899">MVKLEDVAGSLLQKPSDEPPVQAAPERLQSGYKPLNSFVLPKDRPYKQQYGDMYFLRLAKIRPAVEQVASEAFGDVIIGGEHAQKVERVLDVRQGELCWTTGTVYMDMPSKPNILEDVAKDRWISGQSSSKKYLSQDGRDAAMLEDDSGRVRLVGDFLENAALVTGSIIAVIGTENANGDFEVIDVRYPELGPQPDRWALSKPPATNGKSKAAKKEADEDIEMEGGPPPRGSRGKVAIVSGLNFSGTDTSYALELSLLLEYLLGEALDPAAQGELSHISRLIIAGNSIASDDASKPLPTEDEDAGDEDTKDEDKKDEDKKGEDKKTHKKYGYDSSSYNPVPSQLLDGFLSELLPSMPITILPGQHDPANASFPQQPVHPAMYPKSRAFSAAPGAAEPGWLDSVTNPWEGEVDGWRFLGTSGQNVDDVLRYVSGDDRLGMMELMCRWRLTAPTAPDTLWSYPFQDDDPFVMNQCPHLYFAGSQPEFGTKTITGPEGQSVRLLTVPAFSKSKEIVLVDTETLDITLVKISAS</sequence>
<dbReference type="EMBL" id="GL876968">
    <property type="protein sequence ID" value="KLU84843.1"/>
    <property type="molecule type" value="Genomic_DNA"/>
</dbReference>
<dbReference type="GO" id="GO:0003887">
    <property type="term" value="F:DNA-directed DNA polymerase activity"/>
    <property type="evidence" value="ECO:0007669"/>
    <property type="project" value="UniProtKB-KW"/>
</dbReference>
<evidence type="ECO:0000256" key="10">
    <source>
        <dbReference type="SAM" id="MobiDB-lite"/>
    </source>
</evidence>
<dbReference type="InterPro" id="IPR007185">
    <property type="entry name" value="DNA_pol_a/d/e_bsu"/>
</dbReference>
<feature type="compositionally biased region" description="Basic and acidic residues" evidence="10">
    <location>
        <begin position="311"/>
        <end position="325"/>
    </location>
</feature>
<evidence type="ECO:0000256" key="5">
    <source>
        <dbReference type="ARBA" id="ARBA00022695"/>
    </source>
</evidence>
<dbReference type="Pfam" id="PF18018">
    <property type="entry name" value="DNA_pol_D_N"/>
    <property type="match status" value="1"/>
</dbReference>
<dbReference type="EC" id="2.7.7.7" evidence="3"/>
<evidence type="ECO:0000256" key="2">
    <source>
        <dbReference type="ARBA" id="ARBA00006035"/>
    </source>
</evidence>
<dbReference type="GO" id="GO:0006273">
    <property type="term" value="P:lagging strand elongation"/>
    <property type="evidence" value="ECO:0007669"/>
    <property type="project" value="UniProtKB-ARBA"/>
</dbReference>
<dbReference type="InterPro" id="IPR040663">
    <property type="entry name" value="DNA_pol_D_N"/>
</dbReference>
<dbReference type="FunFam" id="3.60.21.50:FF:000006">
    <property type="entry name" value="DNA polymerase delta subunit 2, putative"/>
    <property type="match status" value="1"/>
</dbReference>
<dbReference type="Pfam" id="PF04042">
    <property type="entry name" value="DNA_pol_E_B"/>
    <property type="match status" value="1"/>
</dbReference>
<evidence type="ECO:0000256" key="1">
    <source>
        <dbReference type="ARBA" id="ARBA00004123"/>
    </source>
</evidence>
<keyword evidence="6" id="KW-0235">DNA replication</keyword>
<feature type="domain" description="DNA polymerase alpha/delta/epsilon subunit B" evidence="11">
    <location>
        <begin position="236"/>
        <end position="487"/>
    </location>
</feature>
<evidence type="ECO:0000256" key="8">
    <source>
        <dbReference type="ARBA" id="ARBA00023242"/>
    </source>
</evidence>
<dbReference type="PANTHER" id="PTHR10416">
    <property type="entry name" value="DNA POLYMERASE DELTA SUBUNIT 2"/>
    <property type="match status" value="1"/>
</dbReference>
<dbReference type="STRING" id="644358.A0A0C4DV77"/>
<evidence type="ECO:0000313" key="13">
    <source>
        <dbReference type="EMBL" id="KLU84843.1"/>
    </source>
</evidence>
<evidence type="ECO:0000313" key="14">
    <source>
        <dbReference type="EnsemblFungi" id="MAPG_03878T0"/>
    </source>
</evidence>
<gene>
    <name evidence="13" type="ORF">MAPG_03878</name>
</gene>
<comment type="similarity">
    <text evidence="2">Belongs to the DNA polymerase delta/II small subunit family.</text>
</comment>
<feature type="region of interest" description="Disordered" evidence="10">
    <location>
        <begin position="1"/>
        <end position="24"/>
    </location>
</feature>
<reference evidence="13" key="3">
    <citation type="submission" date="2011-03" db="EMBL/GenBank/DDBJ databases">
        <title>Annotation of Magnaporthe poae ATCC 64411.</title>
        <authorList>
            <person name="Ma L.-J."/>
            <person name="Dead R."/>
            <person name="Young S.K."/>
            <person name="Zeng Q."/>
            <person name="Gargeya S."/>
            <person name="Fitzgerald M."/>
            <person name="Haas B."/>
            <person name="Abouelleil A."/>
            <person name="Alvarado L."/>
            <person name="Arachchi H.M."/>
            <person name="Berlin A."/>
            <person name="Brown A."/>
            <person name="Chapman S.B."/>
            <person name="Chen Z."/>
            <person name="Dunbar C."/>
            <person name="Freedman E."/>
            <person name="Gearin G."/>
            <person name="Gellesch M."/>
            <person name="Goldberg J."/>
            <person name="Griggs A."/>
            <person name="Gujja S."/>
            <person name="Heiman D."/>
            <person name="Howarth C."/>
            <person name="Larson L."/>
            <person name="Lui A."/>
            <person name="MacDonald P.J.P."/>
            <person name="Mehta T."/>
            <person name="Montmayeur A."/>
            <person name="Murphy C."/>
            <person name="Neiman D."/>
            <person name="Pearson M."/>
            <person name="Priest M."/>
            <person name="Roberts A."/>
            <person name="Saif S."/>
            <person name="Shea T."/>
            <person name="Shenoy N."/>
            <person name="Sisk P."/>
            <person name="Stolte C."/>
            <person name="Sykes S."/>
            <person name="Yandava C."/>
            <person name="Wortman J."/>
            <person name="Nusbaum C."/>
            <person name="Birren B."/>
        </authorList>
    </citation>
    <scope>NUCLEOTIDE SEQUENCE</scope>
    <source>
        <strain evidence="13">ATCC 64411</strain>
    </source>
</reference>